<evidence type="ECO:0000256" key="2">
    <source>
        <dbReference type="ARBA" id="ARBA00023125"/>
    </source>
</evidence>
<keyword evidence="7" id="KW-1185">Reference proteome</keyword>
<dbReference type="SMART" id="SM00345">
    <property type="entry name" value="HTH_GNTR"/>
    <property type="match status" value="1"/>
</dbReference>
<dbReference type="Pfam" id="PF07729">
    <property type="entry name" value="FCD"/>
    <property type="match status" value="1"/>
</dbReference>
<dbReference type="SUPFAM" id="SSF48008">
    <property type="entry name" value="GntR ligand-binding domain-like"/>
    <property type="match status" value="1"/>
</dbReference>
<organism evidence="6 7">
    <name type="scientific">Thermopolyspora flexuosa</name>
    <dbReference type="NCBI Taxonomy" id="103836"/>
    <lineage>
        <taxon>Bacteria</taxon>
        <taxon>Bacillati</taxon>
        <taxon>Actinomycetota</taxon>
        <taxon>Actinomycetes</taxon>
        <taxon>Streptosporangiales</taxon>
        <taxon>Streptosporangiaceae</taxon>
        <taxon>Thermopolyspora</taxon>
    </lineage>
</organism>
<name>A0A543IUZ7_9ACTN</name>
<feature type="region of interest" description="Disordered" evidence="4">
    <location>
        <begin position="239"/>
        <end position="259"/>
    </location>
</feature>
<dbReference type="InterPro" id="IPR008920">
    <property type="entry name" value="TF_FadR/GntR_C"/>
</dbReference>
<dbReference type="InterPro" id="IPR011711">
    <property type="entry name" value="GntR_C"/>
</dbReference>
<keyword evidence="2" id="KW-0238">DNA-binding</keyword>
<dbReference type="Proteomes" id="UP000319213">
    <property type="component" value="Unassembled WGS sequence"/>
</dbReference>
<dbReference type="EMBL" id="VFPQ01000001">
    <property type="protein sequence ID" value="TQM74395.1"/>
    <property type="molecule type" value="Genomic_DNA"/>
</dbReference>
<dbReference type="PROSITE" id="PS50949">
    <property type="entry name" value="HTH_GNTR"/>
    <property type="match status" value="1"/>
</dbReference>
<proteinExistence type="predicted"/>
<evidence type="ECO:0000256" key="1">
    <source>
        <dbReference type="ARBA" id="ARBA00023015"/>
    </source>
</evidence>
<comment type="caution">
    <text evidence="6">The sequence shown here is derived from an EMBL/GenBank/DDBJ whole genome shotgun (WGS) entry which is preliminary data.</text>
</comment>
<evidence type="ECO:0000256" key="4">
    <source>
        <dbReference type="SAM" id="MobiDB-lite"/>
    </source>
</evidence>
<dbReference type="InterPro" id="IPR036388">
    <property type="entry name" value="WH-like_DNA-bd_sf"/>
</dbReference>
<dbReference type="Gene3D" id="1.20.120.530">
    <property type="entry name" value="GntR ligand-binding domain-like"/>
    <property type="match status" value="1"/>
</dbReference>
<dbReference type="CDD" id="cd07377">
    <property type="entry name" value="WHTH_GntR"/>
    <property type="match status" value="1"/>
</dbReference>
<gene>
    <name evidence="6" type="ORF">FHX40_1066</name>
</gene>
<dbReference type="InterPro" id="IPR000524">
    <property type="entry name" value="Tscrpt_reg_HTH_GntR"/>
</dbReference>
<dbReference type="Gene3D" id="1.10.10.10">
    <property type="entry name" value="Winged helix-like DNA-binding domain superfamily/Winged helix DNA-binding domain"/>
    <property type="match status" value="1"/>
</dbReference>
<dbReference type="AlphaFoldDB" id="A0A543IUZ7"/>
<protein>
    <submittedName>
        <fullName evidence="6">GntR family transcriptional regulator</fullName>
    </submittedName>
</protein>
<dbReference type="InterPro" id="IPR036390">
    <property type="entry name" value="WH_DNA-bd_sf"/>
</dbReference>
<accession>A0A543IUZ7</accession>
<sequence length="259" mass="28504">MSEDGWRPVRRTRTFEEVLAQIEERIEADGLAPGDRLPGERRLAEQLQVSRASVREALRVLDALGVVSSAVGRGPDAGAVLTARPGDALTDLLRLHLRLSSLTMRDIIDTRLMVERWSAEHAARHVDRHAAELAAMERALERMDRPGLPPEEFVEDDTAFHLAIVQASGNRLLVAVMQALRDSVRRYAVDAIVRLGDTTILRRDHRRIFEAIKAGDAAEAGRAVADHLVHAYPELFGDSPSSTAPHGACPLDDPDENVS</sequence>
<evidence type="ECO:0000313" key="6">
    <source>
        <dbReference type="EMBL" id="TQM74395.1"/>
    </source>
</evidence>
<reference evidence="6 7" key="1">
    <citation type="submission" date="2019-06" db="EMBL/GenBank/DDBJ databases">
        <title>Sequencing the genomes of 1000 actinobacteria strains.</title>
        <authorList>
            <person name="Klenk H.-P."/>
        </authorList>
    </citation>
    <scope>NUCLEOTIDE SEQUENCE [LARGE SCALE GENOMIC DNA]</scope>
    <source>
        <strain evidence="6 7">DSM 43186</strain>
    </source>
</reference>
<evidence type="ECO:0000313" key="7">
    <source>
        <dbReference type="Proteomes" id="UP000319213"/>
    </source>
</evidence>
<evidence type="ECO:0000256" key="3">
    <source>
        <dbReference type="ARBA" id="ARBA00023163"/>
    </source>
</evidence>
<feature type="domain" description="HTH gntR-type" evidence="5">
    <location>
        <begin position="12"/>
        <end position="84"/>
    </location>
</feature>
<dbReference type="GO" id="GO:0003677">
    <property type="term" value="F:DNA binding"/>
    <property type="evidence" value="ECO:0007669"/>
    <property type="project" value="UniProtKB-KW"/>
</dbReference>
<keyword evidence="1" id="KW-0805">Transcription regulation</keyword>
<evidence type="ECO:0000259" key="5">
    <source>
        <dbReference type="PROSITE" id="PS50949"/>
    </source>
</evidence>
<dbReference type="PRINTS" id="PR00035">
    <property type="entry name" value="HTHGNTR"/>
</dbReference>
<keyword evidence="3" id="KW-0804">Transcription</keyword>
<dbReference type="PANTHER" id="PTHR43537:SF5">
    <property type="entry name" value="UXU OPERON TRANSCRIPTIONAL REGULATOR"/>
    <property type="match status" value="1"/>
</dbReference>
<dbReference type="PANTHER" id="PTHR43537">
    <property type="entry name" value="TRANSCRIPTIONAL REGULATOR, GNTR FAMILY"/>
    <property type="match status" value="1"/>
</dbReference>
<dbReference type="GO" id="GO:0003700">
    <property type="term" value="F:DNA-binding transcription factor activity"/>
    <property type="evidence" value="ECO:0007669"/>
    <property type="project" value="InterPro"/>
</dbReference>
<dbReference type="Pfam" id="PF00392">
    <property type="entry name" value="GntR"/>
    <property type="match status" value="1"/>
</dbReference>
<dbReference type="SMART" id="SM00895">
    <property type="entry name" value="FCD"/>
    <property type="match status" value="1"/>
</dbReference>
<dbReference type="SUPFAM" id="SSF46785">
    <property type="entry name" value="Winged helix' DNA-binding domain"/>
    <property type="match status" value="1"/>
</dbReference>
<dbReference type="RefSeq" id="WP_229789091.1">
    <property type="nucleotide sequence ID" value="NZ_BMPV01000006.1"/>
</dbReference>